<comment type="caution">
    <text evidence="2">The sequence shown here is derived from an EMBL/GenBank/DDBJ whole genome shotgun (WGS) entry which is preliminary data.</text>
</comment>
<evidence type="ECO:0000313" key="3">
    <source>
        <dbReference type="Proteomes" id="UP000807115"/>
    </source>
</evidence>
<dbReference type="EMBL" id="CM027687">
    <property type="protein sequence ID" value="KAG0521034.1"/>
    <property type="molecule type" value="Genomic_DNA"/>
</dbReference>
<proteinExistence type="predicted"/>
<evidence type="ECO:0000313" key="2">
    <source>
        <dbReference type="EMBL" id="KAG0521034.1"/>
    </source>
</evidence>
<organism evidence="2 3">
    <name type="scientific">Sorghum bicolor</name>
    <name type="common">Sorghum</name>
    <name type="synonym">Sorghum vulgare</name>
    <dbReference type="NCBI Taxonomy" id="4558"/>
    <lineage>
        <taxon>Eukaryota</taxon>
        <taxon>Viridiplantae</taxon>
        <taxon>Streptophyta</taxon>
        <taxon>Embryophyta</taxon>
        <taxon>Tracheophyta</taxon>
        <taxon>Spermatophyta</taxon>
        <taxon>Magnoliopsida</taxon>
        <taxon>Liliopsida</taxon>
        <taxon>Poales</taxon>
        <taxon>Poaceae</taxon>
        <taxon>PACMAD clade</taxon>
        <taxon>Panicoideae</taxon>
        <taxon>Andropogonodae</taxon>
        <taxon>Andropogoneae</taxon>
        <taxon>Sorghinae</taxon>
        <taxon>Sorghum</taxon>
    </lineage>
</organism>
<dbReference type="Proteomes" id="UP000807115">
    <property type="component" value="Chromosome 8"/>
</dbReference>
<sequence>MALGRGRSRHGDLGIVRMAQGRARSRQGDPQDREVEQLQARNDGRQQATPGKCSLLDGKQRHHAWFHFISSAEAKLYQQSKVSYPHRSRRKHCQDAKPAFVCIDDISVQGYCVAIVRPSPSSRDQLHA</sequence>
<dbReference type="AlphaFoldDB" id="A0A921U7D7"/>
<accession>A0A921U7D7</accession>
<feature type="region of interest" description="Disordered" evidence="1">
    <location>
        <begin position="1"/>
        <end position="54"/>
    </location>
</feature>
<evidence type="ECO:0000256" key="1">
    <source>
        <dbReference type="SAM" id="MobiDB-lite"/>
    </source>
</evidence>
<reference evidence="2" key="2">
    <citation type="submission" date="2020-10" db="EMBL/GenBank/DDBJ databases">
        <authorList>
            <person name="Cooper E.A."/>
            <person name="Brenton Z.W."/>
            <person name="Flinn B.S."/>
            <person name="Jenkins J."/>
            <person name="Shu S."/>
            <person name="Flowers D."/>
            <person name="Luo F."/>
            <person name="Wang Y."/>
            <person name="Xia P."/>
            <person name="Barry K."/>
            <person name="Daum C."/>
            <person name="Lipzen A."/>
            <person name="Yoshinaga Y."/>
            <person name="Schmutz J."/>
            <person name="Saski C."/>
            <person name="Vermerris W."/>
            <person name="Kresovich S."/>
        </authorList>
    </citation>
    <scope>NUCLEOTIDE SEQUENCE</scope>
</reference>
<name>A0A921U7D7_SORBI</name>
<protein>
    <submittedName>
        <fullName evidence="2">Uncharacterized protein</fullName>
    </submittedName>
</protein>
<reference evidence="2" key="1">
    <citation type="journal article" date="2019" name="BMC Genomics">
        <title>A new reference genome for Sorghum bicolor reveals high levels of sequence similarity between sweet and grain genotypes: implications for the genetics of sugar metabolism.</title>
        <authorList>
            <person name="Cooper E.A."/>
            <person name="Brenton Z.W."/>
            <person name="Flinn B.S."/>
            <person name="Jenkins J."/>
            <person name="Shu S."/>
            <person name="Flowers D."/>
            <person name="Luo F."/>
            <person name="Wang Y."/>
            <person name="Xia P."/>
            <person name="Barry K."/>
            <person name="Daum C."/>
            <person name="Lipzen A."/>
            <person name="Yoshinaga Y."/>
            <person name="Schmutz J."/>
            <person name="Saski C."/>
            <person name="Vermerris W."/>
            <person name="Kresovich S."/>
        </authorList>
    </citation>
    <scope>NUCLEOTIDE SEQUENCE</scope>
</reference>
<feature type="compositionally biased region" description="Basic and acidic residues" evidence="1">
    <location>
        <begin position="26"/>
        <end position="36"/>
    </location>
</feature>
<gene>
    <name evidence="2" type="ORF">BDA96_08G126100</name>
</gene>